<dbReference type="Proteomes" id="UP000030745">
    <property type="component" value="Unassembled WGS sequence"/>
</dbReference>
<dbReference type="OMA" id="NVNEICL"/>
<dbReference type="Pfam" id="PF00899">
    <property type="entry name" value="ThiF"/>
    <property type="match status" value="1"/>
</dbReference>
<dbReference type="GO" id="GO:0016779">
    <property type="term" value="F:nucleotidyltransferase activity"/>
    <property type="evidence" value="ECO:0007669"/>
    <property type="project" value="TreeGrafter"/>
</dbReference>
<name>A0A067CVW3_SAPPC</name>
<dbReference type="GeneID" id="24123523"/>
<evidence type="ECO:0000259" key="2">
    <source>
        <dbReference type="Pfam" id="PF00899"/>
    </source>
</evidence>
<dbReference type="AlphaFoldDB" id="A0A067CVW3"/>
<dbReference type="PANTHER" id="PTHR10953">
    <property type="entry name" value="UBIQUITIN-ACTIVATING ENZYME E1"/>
    <property type="match status" value="1"/>
</dbReference>
<dbReference type="Gene3D" id="3.40.50.720">
    <property type="entry name" value="NAD(P)-binding Rossmann-like Domain"/>
    <property type="match status" value="1"/>
</dbReference>
<gene>
    <name evidence="3" type="ORF">SPRG_00900</name>
</gene>
<evidence type="ECO:0000313" key="3">
    <source>
        <dbReference type="EMBL" id="KDO34839.1"/>
    </source>
</evidence>
<dbReference type="VEuPathDB" id="FungiDB:SPRG_00900"/>
<dbReference type="GO" id="GO:0032446">
    <property type="term" value="P:protein modification by small protein conjugation"/>
    <property type="evidence" value="ECO:0007669"/>
    <property type="project" value="TreeGrafter"/>
</dbReference>
<dbReference type="RefSeq" id="XP_012194502.1">
    <property type="nucleotide sequence ID" value="XM_012339112.1"/>
</dbReference>
<proteinExistence type="predicted"/>
<feature type="domain" description="THIF-type NAD/FAD binding fold" evidence="2">
    <location>
        <begin position="73"/>
        <end position="293"/>
    </location>
</feature>
<sequence length="341" mass="37285">MADDKDDELHRRVAQRVDRIKVAVDELTNAVRVLSSADHPQRPPRSTVPDPIDERGGAYSRILANNDRGVIKEIESLSSMAILIVGLNGMGCAIAETFCAGAGIGKIYLVDDDPRHVQQDDLSQLFYLPQNVGYERIAEVETNLRLINENVDIEGLRLDAKDAGEWHVWGSSQLRPSTLALRMVFLTVTDAAITRNVNEICLELSIPLIAIKPGSDGLSGHIVTSIRGETPCLLCYKPPGVPTPRASDVHNRSRSMPPVLVASVQLMPMMEGILAGFAGHAALKRLLGFGTFVSCMNYRNLMEEVTPTLETDASVFCVSRLCRQFNSNLRPETSPAKPAST</sequence>
<organism evidence="3 4">
    <name type="scientific">Saprolegnia parasitica (strain CBS 223.65)</name>
    <dbReference type="NCBI Taxonomy" id="695850"/>
    <lineage>
        <taxon>Eukaryota</taxon>
        <taxon>Sar</taxon>
        <taxon>Stramenopiles</taxon>
        <taxon>Oomycota</taxon>
        <taxon>Saprolegniomycetes</taxon>
        <taxon>Saprolegniales</taxon>
        <taxon>Saprolegniaceae</taxon>
        <taxon>Saprolegnia</taxon>
    </lineage>
</organism>
<evidence type="ECO:0000313" key="4">
    <source>
        <dbReference type="Proteomes" id="UP000030745"/>
    </source>
</evidence>
<dbReference type="InterPro" id="IPR000594">
    <property type="entry name" value="ThiF_NAD_FAD-bd"/>
</dbReference>
<dbReference type="InterPro" id="IPR035985">
    <property type="entry name" value="Ubiquitin-activating_enz"/>
</dbReference>
<dbReference type="SUPFAM" id="SSF69572">
    <property type="entry name" value="Activating enzymes of the ubiquitin-like proteins"/>
    <property type="match status" value="1"/>
</dbReference>
<keyword evidence="4" id="KW-1185">Reference proteome</keyword>
<protein>
    <recommendedName>
        <fullName evidence="2">THIF-type NAD/FAD binding fold domain-containing protein</fullName>
    </recommendedName>
</protein>
<dbReference type="STRING" id="695850.A0A067CVW3"/>
<reference evidence="3 4" key="1">
    <citation type="journal article" date="2013" name="PLoS Genet.">
        <title>Distinctive expansion of potential virulence genes in the genome of the oomycete fish pathogen Saprolegnia parasitica.</title>
        <authorList>
            <person name="Jiang R.H."/>
            <person name="de Bruijn I."/>
            <person name="Haas B.J."/>
            <person name="Belmonte R."/>
            <person name="Lobach L."/>
            <person name="Christie J."/>
            <person name="van den Ackerveken G."/>
            <person name="Bottin A."/>
            <person name="Bulone V."/>
            <person name="Diaz-Moreno S.M."/>
            <person name="Dumas B."/>
            <person name="Fan L."/>
            <person name="Gaulin E."/>
            <person name="Govers F."/>
            <person name="Grenville-Briggs L.J."/>
            <person name="Horner N.R."/>
            <person name="Levin J.Z."/>
            <person name="Mammella M."/>
            <person name="Meijer H.J."/>
            <person name="Morris P."/>
            <person name="Nusbaum C."/>
            <person name="Oome S."/>
            <person name="Phillips A.J."/>
            <person name="van Rooyen D."/>
            <person name="Rzeszutek E."/>
            <person name="Saraiva M."/>
            <person name="Secombes C.J."/>
            <person name="Seidl M.F."/>
            <person name="Snel B."/>
            <person name="Stassen J.H."/>
            <person name="Sykes S."/>
            <person name="Tripathy S."/>
            <person name="van den Berg H."/>
            <person name="Vega-Arreguin J.C."/>
            <person name="Wawra S."/>
            <person name="Young S.K."/>
            <person name="Zeng Q."/>
            <person name="Dieguez-Uribeondo J."/>
            <person name="Russ C."/>
            <person name="Tyler B.M."/>
            <person name="van West P."/>
        </authorList>
    </citation>
    <scope>NUCLEOTIDE SEQUENCE [LARGE SCALE GENOMIC DNA]</scope>
    <source>
        <strain evidence="3 4">CBS 223.65</strain>
    </source>
</reference>
<dbReference type="GO" id="GO:0008641">
    <property type="term" value="F:ubiquitin-like modifier activating enzyme activity"/>
    <property type="evidence" value="ECO:0007669"/>
    <property type="project" value="InterPro"/>
</dbReference>
<dbReference type="GO" id="GO:0005737">
    <property type="term" value="C:cytoplasm"/>
    <property type="evidence" value="ECO:0007669"/>
    <property type="project" value="TreeGrafter"/>
</dbReference>
<dbReference type="PANTHER" id="PTHR10953:SF102">
    <property type="entry name" value="ADENYLYLTRANSFERASE AND SULFURTRANSFERASE MOCS3"/>
    <property type="match status" value="1"/>
</dbReference>
<dbReference type="EMBL" id="KK583190">
    <property type="protein sequence ID" value="KDO34839.1"/>
    <property type="molecule type" value="Genomic_DNA"/>
</dbReference>
<dbReference type="KEGG" id="spar:SPRG_00900"/>
<dbReference type="OrthoDB" id="66230at2759"/>
<feature type="region of interest" description="Disordered" evidence="1">
    <location>
        <begin position="35"/>
        <end position="54"/>
    </location>
</feature>
<dbReference type="InterPro" id="IPR045886">
    <property type="entry name" value="ThiF/MoeB/HesA"/>
</dbReference>
<accession>A0A067CVW3</accession>
<evidence type="ECO:0000256" key="1">
    <source>
        <dbReference type="SAM" id="MobiDB-lite"/>
    </source>
</evidence>
<dbReference type="GO" id="GO:0004792">
    <property type="term" value="F:thiosulfate-cyanide sulfurtransferase activity"/>
    <property type="evidence" value="ECO:0007669"/>
    <property type="project" value="TreeGrafter"/>
</dbReference>